<dbReference type="AlphaFoldDB" id="A0A921U4K7"/>
<reference evidence="2" key="2">
    <citation type="submission" date="2020-10" db="EMBL/GenBank/DDBJ databases">
        <authorList>
            <person name="Cooper E.A."/>
            <person name="Brenton Z.W."/>
            <person name="Flinn B.S."/>
            <person name="Jenkins J."/>
            <person name="Shu S."/>
            <person name="Flowers D."/>
            <person name="Luo F."/>
            <person name="Wang Y."/>
            <person name="Xia P."/>
            <person name="Barry K."/>
            <person name="Daum C."/>
            <person name="Lipzen A."/>
            <person name="Yoshinaga Y."/>
            <person name="Schmutz J."/>
            <person name="Saski C."/>
            <person name="Vermerris W."/>
            <person name="Kresovich S."/>
        </authorList>
    </citation>
    <scope>NUCLEOTIDE SEQUENCE</scope>
</reference>
<dbReference type="InterPro" id="IPR025659">
    <property type="entry name" value="Tubby-like_C"/>
</dbReference>
<dbReference type="SUPFAM" id="SSF54518">
    <property type="entry name" value="Tubby C-terminal domain-like"/>
    <property type="match status" value="1"/>
</dbReference>
<gene>
    <name evidence="2" type="ORF">BDA96_09G186500</name>
</gene>
<dbReference type="InterPro" id="IPR038595">
    <property type="entry name" value="LOR_sf"/>
</dbReference>
<evidence type="ECO:0000256" key="1">
    <source>
        <dbReference type="ARBA" id="ARBA00005437"/>
    </source>
</evidence>
<organism evidence="2 3">
    <name type="scientific">Sorghum bicolor</name>
    <name type="common">Sorghum</name>
    <name type="synonym">Sorghum vulgare</name>
    <dbReference type="NCBI Taxonomy" id="4558"/>
    <lineage>
        <taxon>Eukaryota</taxon>
        <taxon>Viridiplantae</taxon>
        <taxon>Streptophyta</taxon>
        <taxon>Embryophyta</taxon>
        <taxon>Tracheophyta</taxon>
        <taxon>Spermatophyta</taxon>
        <taxon>Magnoliopsida</taxon>
        <taxon>Liliopsida</taxon>
        <taxon>Poales</taxon>
        <taxon>Poaceae</taxon>
        <taxon>PACMAD clade</taxon>
        <taxon>Panicoideae</taxon>
        <taxon>Andropogonodae</taxon>
        <taxon>Andropogoneae</taxon>
        <taxon>Sorghinae</taxon>
        <taxon>Sorghum</taxon>
    </lineage>
</organism>
<dbReference type="PANTHER" id="PTHR31087:SF164">
    <property type="entry name" value="OS05G0484800 PROTEIN"/>
    <property type="match status" value="1"/>
</dbReference>
<dbReference type="Proteomes" id="UP000807115">
    <property type="component" value="Chromosome 9"/>
</dbReference>
<protein>
    <recommendedName>
        <fullName evidence="4">Protein LURP-one-related 8</fullName>
    </recommendedName>
</protein>
<evidence type="ECO:0000313" key="2">
    <source>
        <dbReference type="EMBL" id="KAG0518562.1"/>
    </source>
</evidence>
<evidence type="ECO:0000313" key="3">
    <source>
        <dbReference type="Proteomes" id="UP000807115"/>
    </source>
</evidence>
<comment type="similarity">
    <text evidence="1">Belongs to the LOR family.</text>
</comment>
<reference evidence="2" key="1">
    <citation type="journal article" date="2019" name="BMC Genomics">
        <title>A new reference genome for Sorghum bicolor reveals high levels of sequence similarity between sweet and grain genotypes: implications for the genetics of sugar metabolism.</title>
        <authorList>
            <person name="Cooper E.A."/>
            <person name="Brenton Z.W."/>
            <person name="Flinn B.S."/>
            <person name="Jenkins J."/>
            <person name="Shu S."/>
            <person name="Flowers D."/>
            <person name="Luo F."/>
            <person name="Wang Y."/>
            <person name="Xia P."/>
            <person name="Barry K."/>
            <person name="Daum C."/>
            <person name="Lipzen A."/>
            <person name="Yoshinaga Y."/>
            <person name="Schmutz J."/>
            <person name="Saski C."/>
            <person name="Vermerris W."/>
            <person name="Kresovich S."/>
        </authorList>
    </citation>
    <scope>NUCLEOTIDE SEQUENCE</scope>
</reference>
<dbReference type="Gene3D" id="2.40.160.200">
    <property type="entry name" value="LURP1-related"/>
    <property type="match status" value="1"/>
</dbReference>
<sequence>MTAKVHPNVAVPLSLGQPPAVAPAPAPVTLTVWRKSLLFNGRGFTVFDARGDLVYRVDSYASDSRAEVVLMDAAGCPVLTLRRRKLIGLGLGSDQWLVYPGEETRRLPPLYAVKRAAPQYMRGGFGGGAKSMAHVAACSGGGAAAKTTGAGGYEVEGSYLRRRCTVYDERRRAVAEVRPKEAVVGSDVFRLVVQPGMEVSLAMAVVLALDQMFGKPSLLRSWSS</sequence>
<dbReference type="PANTHER" id="PTHR31087">
    <property type="match status" value="1"/>
</dbReference>
<comment type="caution">
    <text evidence="2">The sequence shown here is derived from an EMBL/GenBank/DDBJ whole genome shotgun (WGS) entry which is preliminary data.</text>
</comment>
<name>A0A921U4K7_SORBI</name>
<accession>A0A921U4K7</accession>
<evidence type="ECO:0008006" key="4">
    <source>
        <dbReference type="Google" id="ProtNLM"/>
    </source>
</evidence>
<dbReference type="Pfam" id="PF04525">
    <property type="entry name" value="LOR"/>
    <property type="match status" value="1"/>
</dbReference>
<dbReference type="EMBL" id="CM027688">
    <property type="protein sequence ID" value="KAG0518562.1"/>
    <property type="molecule type" value="Genomic_DNA"/>
</dbReference>
<dbReference type="InterPro" id="IPR007612">
    <property type="entry name" value="LOR"/>
</dbReference>
<proteinExistence type="inferred from homology"/>